<dbReference type="Pfam" id="PF00271">
    <property type="entry name" value="Helicase_C"/>
    <property type="match status" value="1"/>
</dbReference>
<evidence type="ECO:0000313" key="11">
    <source>
        <dbReference type="Proteomes" id="UP000262056"/>
    </source>
</evidence>
<dbReference type="Gene3D" id="2.40.50.140">
    <property type="entry name" value="Nucleic acid-binding proteins"/>
    <property type="match status" value="1"/>
</dbReference>
<dbReference type="PROSITE" id="PS51194">
    <property type="entry name" value="HELICASE_CTER"/>
    <property type="match status" value="1"/>
</dbReference>
<feature type="domain" description="Helicase C-terminal" evidence="9">
    <location>
        <begin position="445"/>
        <end position="610"/>
    </location>
</feature>
<feature type="domain" description="Helicase ATP-binding" evidence="8">
    <location>
        <begin position="272"/>
        <end position="426"/>
    </location>
</feature>
<dbReference type="NCBIfam" id="NF008168">
    <property type="entry name" value="PRK10917.2-2"/>
    <property type="match status" value="1"/>
</dbReference>
<dbReference type="Pfam" id="PF17191">
    <property type="entry name" value="RecG_wedge"/>
    <property type="match status" value="1"/>
</dbReference>
<dbReference type="Proteomes" id="UP000262056">
    <property type="component" value="Unassembled WGS sequence"/>
</dbReference>
<dbReference type="InterPro" id="IPR001650">
    <property type="entry name" value="Helicase_C-like"/>
</dbReference>
<keyword evidence="6" id="KW-0238">DNA-binding</keyword>
<evidence type="ECO:0000256" key="1">
    <source>
        <dbReference type="ARBA" id="ARBA00022741"/>
    </source>
</evidence>
<dbReference type="InterPro" id="IPR011545">
    <property type="entry name" value="DEAD/DEAH_box_helicase_dom"/>
</dbReference>
<organism evidence="10 11">
    <name type="scientific">candidate division WWE3 bacterium</name>
    <dbReference type="NCBI Taxonomy" id="2053526"/>
    <lineage>
        <taxon>Bacteria</taxon>
        <taxon>Katanobacteria</taxon>
    </lineage>
</organism>
<keyword evidence="4 10" id="KW-0347">Helicase</keyword>
<evidence type="ECO:0000256" key="4">
    <source>
        <dbReference type="ARBA" id="ARBA00022806"/>
    </source>
</evidence>
<proteinExistence type="predicted"/>
<evidence type="ECO:0000256" key="7">
    <source>
        <dbReference type="ARBA" id="ARBA00023204"/>
    </source>
</evidence>
<evidence type="ECO:0000313" key="10">
    <source>
        <dbReference type="EMBL" id="HCQ40647.1"/>
    </source>
</evidence>
<dbReference type="GO" id="GO:0006281">
    <property type="term" value="P:DNA repair"/>
    <property type="evidence" value="ECO:0007669"/>
    <property type="project" value="UniProtKB-KW"/>
</dbReference>
<keyword evidence="5" id="KW-0067">ATP-binding</keyword>
<dbReference type="InterPro" id="IPR027417">
    <property type="entry name" value="P-loop_NTPase"/>
</dbReference>
<evidence type="ECO:0000259" key="8">
    <source>
        <dbReference type="PROSITE" id="PS51192"/>
    </source>
</evidence>
<dbReference type="Pfam" id="PF00270">
    <property type="entry name" value="DEAD"/>
    <property type="match status" value="1"/>
</dbReference>
<dbReference type="GO" id="GO:0003678">
    <property type="term" value="F:DNA helicase activity"/>
    <property type="evidence" value="ECO:0007669"/>
    <property type="project" value="TreeGrafter"/>
</dbReference>
<protein>
    <submittedName>
        <fullName evidence="10">ATP-dependent DNA helicase RecG</fullName>
    </submittedName>
</protein>
<dbReference type="SMART" id="SM00490">
    <property type="entry name" value="HELICc"/>
    <property type="match status" value="1"/>
</dbReference>
<dbReference type="AlphaFoldDB" id="A0A656PQS4"/>
<dbReference type="GO" id="GO:0005524">
    <property type="term" value="F:ATP binding"/>
    <property type="evidence" value="ECO:0007669"/>
    <property type="project" value="UniProtKB-KW"/>
</dbReference>
<name>A0A656PQS4_UNCKA</name>
<evidence type="ECO:0000256" key="2">
    <source>
        <dbReference type="ARBA" id="ARBA00022763"/>
    </source>
</evidence>
<evidence type="ECO:0000256" key="3">
    <source>
        <dbReference type="ARBA" id="ARBA00022801"/>
    </source>
</evidence>
<dbReference type="EMBL" id="DQFB01000004">
    <property type="protein sequence ID" value="HCQ40647.1"/>
    <property type="molecule type" value="Genomic_DNA"/>
</dbReference>
<keyword evidence="1" id="KW-0547">Nucleotide-binding</keyword>
<sequence>MKLTSPVGIVPKIGPKYKKLLENLEIRTVQDLVYHFPFRYEDYSNVKHIRKLLENETATVKGIVESVTNIFTRNGKRLTKVAVSNGTEKIDLIFFNQHYLKTTIKTGHEYTVSGKVGTFDRKLSFISPELEESREVNLNTGRLVPVYPETYGVTSKWLRARINDVVSGEIELEEFLPENTLNKLNLSNFSWALNQIHFPDIEINAQKAKIRFQFEELFLELLKVEKRRVQWESKLKSVVMTVKNTQIDSFIRTLPFKLTNSQEKAINEVLKDQTLEHPMNRLLEGDVGTGKTLVALIAAYNTHLNGFKTLYMAPTEILATQHYETFTRLLSPLGVKIALITGSVKPDGTDFDILIGTHALIYSKEKFKNVELVVIDEQHRFGVEQRGKILEMANDGTVPHLLAMTATPIPRTLALTIYGDLSISVLDTHPNKERKISTKVIPENARDKAYQWIRQRNEPTFIVCPLIEESETPSFENVKAAEAEYALLKKTYFKGIEMGLLHGKMKPKEKEDVIEKFRKGKIKVLVSTPVIEVGIDVPEATVMVIESAERYGLASLHQLRGRVGRGSEKGYCFAFLSTYSRNAYTRLKNLETTDNGIELSEIDMQARGQGDIFGASQHGFKRFKIADMFNVKMLEEAKQEAQQIYPFLDYYPLLKERLTQEAGEYIPNN</sequence>
<keyword evidence="3" id="KW-0378">Hydrolase</keyword>
<dbReference type="GO" id="GO:0003677">
    <property type="term" value="F:DNA binding"/>
    <property type="evidence" value="ECO:0007669"/>
    <property type="project" value="UniProtKB-KW"/>
</dbReference>
<dbReference type="InterPro" id="IPR012340">
    <property type="entry name" value="NA-bd_OB-fold"/>
</dbReference>
<dbReference type="Gene3D" id="3.40.50.300">
    <property type="entry name" value="P-loop containing nucleotide triphosphate hydrolases"/>
    <property type="match status" value="2"/>
</dbReference>
<gene>
    <name evidence="10" type="ORF">DIU24_02975</name>
</gene>
<dbReference type="SUPFAM" id="SSF50249">
    <property type="entry name" value="Nucleic acid-binding proteins"/>
    <property type="match status" value="1"/>
</dbReference>
<keyword evidence="2" id="KW-0227">DNA damage</keyword>
<evidence type="ECO:0000256" key="5">
    <source>
        <dbReference type="ARBA" id="ARBA00022840"/>
    </source>
</evidence>
<evidence type="ECO:0000256" key="6">
    <source>
        <dbReference type="ARBA" id="ARBA00023125"/>
    </source>
</evidence>
<comment type="caution">
    <text evidence="10">The sequence shown here is derived from an EMBL/GenBank/DDBJ whole genome shotgun (WGS) entry which is preliminary data.</text>
</comment>
<reference evidence="10 11" key="1">
    <citation type="journal article" date="2018" name="Nat. Biotechnol.">
        <title>A standardized bacterial taxonomy based on genome phylogeny substantially revises the tree of life.</title>
        <authorList>
            <person name="Parks D.H."/>
            <person name="Chuvochina M."/>
            <person name="Waite D.W."/>
            <person name="Rinke C."/>
            <person name="Skarshewski A."/>
            <person name="Chaumeil P.A."/>
            <person name="Hugenholtz P."/>
        </authorList>
    </citation>
    <scope>NUCLEOTIDE SEQUENCE [LARGE SCALE GENOMIC DNA]</scope>
    <source>
        <strain evidence="10">UBA12021</strain>
    </source>
</reference>
<dbReference type="InterPro" id="IPR033454">
    <property type="entry name" value="RecG_wedge"/>
</dbReference>
<dbReference type="PANTHER" id="PTHR47964:SF1">
    <property type="entry name" value="ATP-DEPENDENT DNA HELICASE HOMOLOG RECG, CHLOROPLASTIC"/>
    <property type="match status" value="1"/>
</dbReference>
<dbReference type="PROSITE" id="PS51192">
    <property type="entry name" value="HELICASE_ATP_BIND_1"/>
    <property type="match status" value="1"/>
</dbReference>
<dbReference type="GO" id="GO:0016787">
    <property type="term" value="F:hydrolase activity"/>
    <property type="evidence" value="ECO:0007669"/>
    <property type="project" value="UniProtKB-KW"/>
</dbReference>
<keyword evidence="7" id="KW-0234">DNA repair</keyword>
<dbReference type="InterPro" id="IPR047112">
    <property type="entry name" value="RecG/Mfd"/>
</dbReference>
<dbReference type="CDD" id="cd04488">
    <property type="entry name" value="RecG_wedge_OBF"/>
    <property type="match status" value="1"/>
</dbReference>
<accession>A0A656PQS4</accession>
<dbReference type="InterPro" id="IPR014001">
    <property type="entry name" value="Helicase_ATP-bd"/>
</dbReference>
<dbReference type="SMART" id="SM00487">
    <property type="entry name" value="DEXDc"/>
    <property type="match status" value="1"/>
</dbReference>
<evidence type="ECO:0000259" key="9">
    <source>
        <dbReference type="PROSITE" id="PS51194"/>
    </source>
</evidence>
<dbReference type="PANTHER" id="PTHR47964">
    <property type="entry name" value="ATP-DEPENDENT DNA HELICASE HOMOLOG RECG, CHLOROPLASTIC"/>
    <property type="match status" value="1"/>
</dbReference>
<dbReference type="SUPFAM" id="SSF52540">
    <property type="entry name" value="P-loop containing nucleoside triphosphate hydrolases"/>
    <property type="match status" value="2"/>
</dbReference>